<keyword evidence="2" id="KW-1185">Reference proteome</keyword>
<evidence type="ECO:0000313" key="2">
    <source>
        <dbReference type="Proteomes" id="UP000478052"/>
    </source>
</evidence>
<gene>
    <name evidence="1" type="ORF">FWK35_00030437</name>
</gene>
<accession>A0A6G0VRE4</accession>
<dbReference type="EMBL" id="VUJU01012824">
    <property type="protein sequence ID" value="KAF0706689.1"/>
    <property type="molecule type" value="Genomic_DNA"/>
</dbReference>
<comment type="caution">
    <text evidence="1">The sequence shown here is derived from an EMBL/GenBank/DDBJ whole genome shotgun (WGS) entry which is preliminary data.</text>
</comment>
<proteinExistence type="predicted"/>
<organism evidence="1 2">
    <name type="scientific">Aphis craccivora</name>
    <name type="common">Cowpea aphid</name>
    <dbReference type="NCBI Taxonomy" id="307492"/>
    <lineage>
        <taxon>Eukaryota</taxon>
        <taxon>Metazoa</taxon>
        <taxon>Ecdysozoa</taxon>
        <taxon>Arthropoda</taxon>
        <taxon>Hexapoda</taxon>
        <taxon>Insecta</taxon>
        <taxon>Pterygota</taxon>
        <taxon>Neoptera</taxon>
        <taxon>Paraneoptera</taxon>
        <taxon>Hemiptera</taxon>
        <taxon>Sternorrhyncha</taxon>
        <taxon>Aphidomorpha</taxon>
        <taxon>Aphidoidea</taxon>
        <taxon>Aphididae</taxon>
        <taxon>Aphidini</taxon>
        <taxon>Aphis</taxon>
        <taxon>Aphis</taxon>
    </lineage>
</organism>
<evidence type="ECO:0000313" key="1">
    <source>
        <dbReference type="EMBL" id="KAF0706689.1"/>
    </source>
</evidence>
<sequence>MQVPKSFIDRTLTHKVVKNPIRPELLDKQQYSNVSTDDIELINYSFESELAQWALLNNITHTALNGVLTILKKHEYARTLLKTKSVKCKSIKEVHPDSTSNDEIKLVVGIGLPISKSSSTQFWLILGYIRSISNHLFPIGVYCGTQKSIDSNEYLKDFVTESEQLILNGIYINGNNIMDFIRVHVAKLKGNILKTGCAFLILNHLKGHIMIIHHVFPNNSCLVEIPRFDIVKGFSLDYMHLVYLGVGPLNVRLPSLKINQLSELIVNLKPVFVCEFSRKPRTLVKVALLSDQCYKNFKALCIAMTILLTPGLSEFAQYSRALLEYETNCCVPISESNPSVI</sequence>
<dbReference type="OrthoDB" id="8007085at2759"/>
<dbReference type="Proteomes" id="UP000478052">
    <property type="component" value="Unassembled WGS sequence"/>
</dbReference>
<reference evidence="1 2" key="1">
    <citation type="submission" date="2019-08" db="EMBL/GenBank/DDBJ databases">
        <title>Whole genome of Aphis craccivora.</title>
        <authorList>
            <person name="Voronova N.V."/>
            <person name="Shulinski R.S."/>
            <person name="Bandarenka Y.V."/>
            <person name="Zhorov D.G."/>
            <person name="Warner D."/>
        </authorList>
    </citation>
    <scope>NUCLEOTIDE SEQUENCE [LARGE SCALE GENOMIC DNA]</scope>
    <source>
        <strain evidence="1">180601</strain>
        <tissue evidence="1">Whole Body</tissue>
    </source>
</reference>
<dbReference type="AlphaFoldDB" id="A0A6G0VRE4"/>
<protein>
    <submittedName>
        <fullName evidence="1">Uncharacterized protein</fullName>
    </submittedName>
</protein>
<name>A0A6G0VRE4_APHCR</name>
<dbReference type="PANTHER" id="PTHR33053">
    <property type="entry name" value="PROTEIN, PUTATIVE-RELATED"/>
    <property type="match status" value="1"/>
</dbReference>